<proteinExistence type="predicted"/>
<gene>
    <name evidence="1" type="ORF">HU758_013245</name>
</gene>
<evidence type="ECO:0000313" key="2">
    <source>
        <dbReference type="Proteomes" id="UP000624243"/>
    </source>
</evidence>
<comment type="caution">
    <text evidence="1">The sequence shown here is derived from an EMBL/GenBank/DDBJ whole genome shotgun (WGS) entry which is preliminary data.</text>
</comment>
<keyword evidence="2" id="KW-1185">Reference proteome</keyword>
<protein>
    <submittedName>
        <fullName evidence="1">Uncharacterized protein</fullName>
    </submittedName>
</protein>
<sequence length="452" mass="48909">MSNKAWLKNAIIFSIVSGISSTSYGCGDLDLACKSGVNIPLPQLPKAPELPKLPPITIPDPRKTLEDLGQASEKAVQDIGKTVEKAVNDAGKNIEKGAQDAGKALEKGVQDSGMALEKAAQDTGKTLEKAGQDIGKFLEQATNFNLSCKLPGSKPDDLQKDYKQSCQSNYDKYKNDVDVCNKAGGVSLIAAAAASGPLTWTQSAGATYVLAKIAFEMCENACRSQSSMYQCMSDVDKGYQGKIKEVDDLAKNNDAETLKQEKIDCLRRAYSIERLLIMDTVLLSCKAKDSCNSDSEEYKKSFELATRVALKDIDDRRENAEKLIMSGANAELEYGEYIAEPSVISSVAVYQDRSQGETTCYISSPKFIVNVKAVNAGPLKVKFLVYRQGITQPKVIDAEFDTASKSKSIPIDIAGLGLGKWRIDVIGADLKKLASYGVIYRIDPQSGGVSQQ</sequence>
<accession>A0ACC5UNZ4</accession>
<evidence type="ECO:0000313" key="1">
    <source>
        <dbReference type="EMBL" id="MBV4516160.1"/>
    </source>
</evidence>
<dbReference type="Proteomes" id="UP000624243">
    <property type="component" value="Unassembled WGS sequence"/>
</dbReference>
<dbReference type="EMBL" id="JABWSB020000007">
    <property type="protein sequence ID" value="MBV4516160.1"/>
    <property type="molecule type" value="Genomic_DNA"/>
</dbReference>
<organism evidence="1 2">
    <name type="scientific">Pseudomonas kurunegalensis</name>
    <dbReference type="NCBI Taxonomy" id="485880"/>
    <lineage>
        <taxon>Bacteria</taxon>
        <taxon>Pseudomonadati</taxon>
        <taxon>Pseudomonadota</taxon>
        <taxon>Gammaproteobacteria</taxon>
        <taxon>Pseudomonadales</taxon>
        <taxon>Pseudomonadaceae</taxon>
        <taxon>Pseudomonas</taxon>
    </lineage>
</organism>
<name>A0ACC5UNZ4_9PSED</name>
<reference evidence="1 2" key="1">
    <citation type="journal article" date="2020" name="Microorganisms">
        <title>Reliable Identification of Environmental Pseudomonas Isolates Using the rpoD Gene.</title>
        <authorList>
            <consortium name="The Broad Institute Genome Sequencing Platform"/>
            <person name="Girard L."/>
            <person name="Lood C."/>
            <person name="Rokni-Zadeh H."/>
            <person name="van Noort V."/>
            <person name="Lavigne R."/>
            <person name="De Mot R."/>
        </authorList>
    </citation>
    <scope>NUCLEOTIDE SEQUENCE [LARGE SCALE GENOMIC DNA]</scope>
    <source>
        <strain evidence="1 2">RW1P2</strain>
    </source>
</reference>